<dbReference type="OrthoDB" id="9111355at2"/>
<name>A0A3M8P7Q2_9BACL</name>
<dbReference type="Proteomes" id="UP000275473">
    <property type="component" value="Unassembled WGS sequence"/>
</dbReference>
<accession>A0A3M8P7Q2</accession>
<evidence type="ECO:0000313" key="3">
    <source>
        <dbReference type="Proteomes" id="UP000275473"/>
    </source>
</evidence>
<evidence type="ECO:0000259" key="1">
    <source>
        <dbReference type="Pfam" id="PF13468"/>
    </source>
</evidence>
<dbReference type="AlphaFoldDB" id="A0A3M8P7Q2"/>
<dbReference type="PANTHER" id="PTHR40265:SF1">
    <property type="entry name" value="GLYOXALASE-LIKE DOMAIN-CONTAINING PROTEIN"/>
    <property type="match status" value="1"/>
</dbReference>
<dbReference type="InterPro" id="IPR029068">
    <property type="entry name" value="Glyas_Bleomycin-R_OHBP_Dase"/>
</dbReference>
<evidence type="ECO:0000313" key="2">
    <source>
        <dbReference type="EMBL" id="RNF39224.1"/>
    </source>
</evidence>
<proteinExistence type="predicted"/>
<dbReference type="PANTHER" id="PTHR40265">
    <property type="entry name" value="BLL2707 PROTEIN"/>
    <property type="match status" value="1"/>
</dbReference>
<reference evidence="2 3" key="1">
    <citation type="journal article" date="2018" name="Int. J. Syst. Evol. Microbiol.">
        <title>Planococcus salinus sp. nov., a moderately halophilic bacterium isolated from a saline-alkali soil.</title>
        <authorList>
            <person name="Gan L."/>
        </authorList>
    </citation>
    <scope>NUCLEOTIDE SEQUENCE [LARGE SCALE GENOMIC DNA]</scope>
    <source>
        <strain evidence="2 3">LCB217</strain>
    </source>
</reference>
<protein>
    <submittedName>
        <fullName evidence="2">VOC family protein</fullName>
    </submittedName>
</protein>
<dbReference type="Pfam" id="PF13468">
    <property type="entry name" value="Glyoxalase_3"/>
    <property type="match status" value="1"/>
</dbReference>
<dbReference type="RefSeq" id="WP_123165693.1">
    <property type="nucleotide sequence ID" value="NZ_RIAX01000007.1"/>
</dbReference>
<sequence length="244" mass="27769">MYLDHVVHFVDKTPQQTADFWQRLGYPALVGGQHLKWGTHNALLYGKDCYIEWLAIRDLQTAEDANHPLVNLFLNDRKGFGTVCLRTASIAEVNERLLADGIRTSGVMDAERQTSTGDLIRWKLLFIEEPISEGLPAPFFIEWEEDDETRYENLRSAGMASPASESMEIERCVFGVHDTEASEERWRTILGGDLQLENCLLTFQQTDRPQERLEQVRFKDGTQKVAFEEGVYCLPPSGNNKGSN</sequence>
<gene>
    <name evidence="2" type="ORF">EEX84_11040</name>
</gene>
<dbReference type="InterPro" id="IPR025870">
    <property type="entry name" value="Glyoxalase-like_dom"/>
</dbReference>
<comment type="caution">
    <text evidence="2">The sequence shown here is derived from an EMBL/GenBank/DDBJ whole genome shotgun (WGS) entry which is preliminary data.</text>
</comment>
<dbReference type="SUPFAM" id="SSF54593">
    <property type="entry name" value="Glyoxalase/Bleomycin resistance protein/Dihydroxybiphenyl dioxygenase"/>
    <property type="match status" value="1"/>
</dbReference>
<keyword evidence="3" id="KW-1185">Reference proteome</keyword>
<dbReference type="Gene3D" id="3.10.180.10">
    <property type="entry name" value="2,3-Dihydroxybiphenyl 1,2-Dioxygenase, domain 1"/>
    <property type="match status" value="1"/>
</dbReference>
<dbReference type="EMBL" id="RIAX01000007">
    <property type="protein sequence ID" value="RNF39224.1"/>
    <property type="molecule type" value="Genomic_DNA"/>
</dbReference>
<organism evidence="2 3">
    <name type="scientific">Planococcus salinus</name>
    <dbReference type="NCBI Taxonomy" id="1848460"/>
    <lineage>
        <taxon>Bacteria</taxon>
        <taxon>Bacillati</taxon>
        <taxon>Bacillota</taxon>
        <taxon>Bacilli</taxon>
        <taxon>Bacillales</taxon>
        <taxon>Caryophanaceae</taxon>
        <taxon>Planococcus</taxon>
    </lineage>
</organism>
<feature type="domain" description="Glyoxalase-like" evidence="1">
    <location>
        <begin position="3"/>
        <end position="189"/>
    </location>
</feature>